<sequence length="69" mass="7379">MPDFTLPLHGGDTERGDLGADRVGHGTAALPPRRCRRTLLAENGVTASLLPRERKAALLNEIRAVPLPA</sequence>
<evidence type="ECO:0000313" key="3">
    <source>
        <dbReference type="Proteomes" id="UP001596157"/>
    </source>
</evidence>
<gene>
    <name evidence="2" type="ORF">ACFPM7_17800</name>
</gene>
<feature type="compositionally biased region" description="Basic and acidic residues" evidence="1">
    <location>
        <begin position="11"/>
        <end position="24"/>
    </location>
</feature>
<name>A0ABW0ENJ8_9PSEU</name>
<evidence type="ECO:0000256" key="1">
    <source>
        <dbReference type="SAM" id="MobiDB-lite"/>
    </source>
</evidence>
<dbReference type="Proteomes" id="UP001596157">
    <property type="component" value="Unassembled WGS sequence"/>
</dbReference>
<keyword evidence="3" id="KW-1185">Reference proteome</keyword>
<reference evidence="3" key="1">
    <citation type="journal article" date="2019" name="Int. J. Syst. Evol. Microbiol.">
        <title>The Global Catalogue of Microorganisms (GCM) 10K type strain sequencing project: providing services to taxonomists for standard genome sequencing and annotation.</title>
        <authorList>
            <consortium name="The Broad Institute Genomics Platform"/>
            <consortium name="The Broad Institute Genome Sequencing Center for Infectious Disease"/>
            <person name="Wu L."/>
            <person name="Ma J."/>
        </authorList>
    </citation>
    <scope>NUCLEOTIDE SEQUENCE [LARGE SCALE GENOMIC DNA]</scope>
    <source>
        <strain evidence="3">CCUG 59778</strain>
    </source>
</reference>
<comment type="caution">
    <text evidence="2">The sequence shown here is derived from an EMBL/GenBank/DDBJ whole genome shotgun (WGS) entry which is preliminary data.</text>
</comment>
<dbReference type="EMBL" id="JBHSKF010000009">
    <property type="protein sequence ID" value="MFC5288909.1"/>
    <property type="molecule type" value="Genomic_DNA"/>
</dbReference>
<protein>
    <submittedName>
        <fullName evidence="2">Uncharacterized protein</fullName>
    </submittedName>
</protein>
<evidence type="ECO:0000313" key="2">
    <source>
        <dbReference type="EMBL" id="MFC5288909.1"/>
    </source>
</evidence>
<accession>A0ABW0ENJ8</accession>
<feature type="region of interest" description="Disordered" evidence="1">
    <location>
        <begin position="1"/>
        <end position="26"/>
    </location>
</feature>
<organism evidence="2 3">
    <name type="scientific">Actinokineospora guangxiensis</name>
    <dbReference type="NCBI Taxonomy" id="1490288"/>
    <lineage>
        <taxon>Bacteria</taxon>
        <taxon>Bacillati</taxon>
        <taxon>Actinomycetota</taxon>
        <taxon>Actinomycetes</taxon>
        <taxon>Pseudonocardiales</taxon>
        <taxon>Pseudonocardiaceae</taxon>
        <taxon>Actinokineospora</taxon>
    </lineage>
</organism>
<dbReference type="RefSeq" id="WP_378248761.1">
    <property type="nucleotide sequence ID" value="NZ_JBHSKF010000009.1"/>
</dbReference>
<proteinExistence type="predicted"/>